<organism evidence="3 5">
    <name type="scientific">Dracunculus medinensis</name>
    <name type="common">Guinea worm</name>
    <dbReference type="NCBI Taxonomy" id="318479"/>
    <lineage>
        <taxon>Eukaryota</taxon>
        <taxon>Metazoa</taxon>
        <taxon>Ecdysozoa</taxon>
        <taxon>Nematoda</taxon>
        <taxon>Chromadorea</taxon>
        <taxon>Rhabditida</taxon>
        <taxon>Spirurina</taxon>
        <taxon>Dracunculoidea</taxon>
        <taxon>Dracunculidae</taxon>
        <taxon>Dracunculus</taxon>
    </lineage>
</organism>
<evidence type="ECO:0000313" key="3">
    <source>
        <dbReference type="Proteomes" id="UP000038040"/>
    </source>
</evidence>
<sequence length="61" mass="6742">MAILLKLIRVGAKVGVVVFAVKVSLDNDIWSLSTEKGANLCEQLKERIIPGTIVYPQKFDL</sequence>
<gene>
    <name evidence="2" type="ORF">DME_LOCUS3667</name>
</gene>
<dbReference type="OrthoDB" id="5948578at2759"/>
<evidence type="ECO:0000313" key="2">
    <source>
        <dbReference type="EMBL" id="VDN53694.1"/>
    </source>
</evidence>
<dbReference type="Proteomes" id="UP000274756">
    <property type="component" value="Unassembled WGS sequence"/>
</dbReference>
<dbReference type="AlphaFoldDB" id="A0A0N4UQ77"/>
<dbReference type="WBParaSite" id="DME_0001015101-mRNA-1">
    <property type="protein sequence ID" value="DME_0001015101-mRNA-1"/>
    <property type="gene ID" value="DME_0001015101"/>
</dbReference>
<evidence type="ECO:0000313" key="4">
    <source>
        <dbReference type="Proteomes" id="UP000274756"/>
    </source>
</evidence>
<accession>A0A0N4UQ77</accession>
<protein>
    <submittedName>
        <fullName evidence="5">MICOS complex subunit MIC13</fullName>
    </submittedName>
</protein>
<dbReference type="STRING" id="318479.A0A0N4UQ77"/>
<evidence type="ECO:0000313" key="5">
    <source>
        <dbReference type="WBParaSite" id="DME_0001015101-mRNA-1"/>
    </source>
</evidence>
<feature type="signal peptide" evidence="1">
    <location>
        <begin position="1"/>
        <end position="15"/>
    </location>
</feature>
<keyword evidence="4" id="KW-1185">Reference proteome</keyword>
<keyword evidence="1" id="KW-0732">Signal</keyword>
<dbReference type="Proteomes" id="UP000038040">
    <property type="component" value="Unplaced"/>
</dbReference>
<name>A0A0N4UQ77_DRAME</name>
<evidence type="ECO:0000256" key="1">
    <source>
        <dbReference type="SAM" id="SignalP"/>
    </source>
</evidence>
<proteinExistence type="predicted"/>
<reference evidence="5" key="1">
    <citation type="submission" date="2017-02" db="UniProtKB">
        <authorList>
            <consortium name="WormBaseParasite"/>
        </authorList>
    </citation>
    <scope>IDENTIFICATION</scope>
</reference>
<feature type="chain" id="PRO_5041159744" evidence="1">
    <location>
        <begin position="16"/>
        <end position="61"/>
    </location>
</feature>
<reference evidence="2 4" key="2">
    <citation type="submission" date="2018-11" db="EMBL/GenBank/DDBJ databases">
        <authorList>
            <consortium name="Pathogen Informatics"/>
        </authorList>
    </citation>
    <scope>NUCLEOTIDE SEQUENCE [LARGE SCALE GENOMIC DNA]</scope>
</reference>
<dbReference type="EMBL" id="UYYG01000165">
    <property type="protein sequence ID" value="VDN53694.1"/>
    <property type="molecule type" value="Genomic_DNA"/>
</dbReference>